<sequence length="257" mass="26635">MTETSASTTTHATRPASTRIIDGEAVVLSRRHGVKSPEAAAAPIFPPVDEPETAPVTDTAYIFERRQHPMARAPLPARRYPEADLLFQPQPTQRFAPPTRVDGLSLFLKDTAGAMPRSGRMAGLGAMALSILLPAILFLAPEGPVGSAMAGVQSGGFRVAGLSARIVARGDGAVLAVEGTIHNAAARATRVPPLRIALKSANGVTQTRMLATSATSLAAGGSLTFHSAVAVPAGSRGDVSVDFIDDVRFDATGPSPR</sequence>
<evidence type="ECO:0000256" key="1">
    <source>
        <dbReference type="SAM" id="Phobius"/>
    </source>
</evidence>
<dbReference type="RefSeq" id="WP_188853965.1">
    <property type="nucleotide sequence ID" value="NZ_BMJJ01000010.1"/>
</dbReference>
<keyword evidence="3" id="KW-1185">Reference proteome</keyword>
<keyword evidence="1" id="KW-1133">Transmembrane helix</keyword>
<evidence type="ECO:0000313" key="3">
    <source>
        <dbReference type="Proteomes" id="UP000613160"/>
    </source>
</evidence>
<comment type="caution">
    <text evidence="2">The sequence shown here is derived from an EMBL/GenBank/DDBJ whole genome shotgun (WGS) entry which is preliminary data.</text>
</comment>
<dbReference type="AlphaFoldDB" id="A0A917DFY0"/>
<protein>
    <recommendedName>
        <fullName evidence="4">DUF3426 domain-containing protein</fullName>
    </recommendedName>
</protein>
<reference evidence="2" key="2">
    <citation type="submission" date="2020-09" db="EMBL/GenBank/DDBJ databases">
        <authorList>
            <person name="Sun Q."/>
            <person name="Zhou Y."/>
        </authorList>
    </citation>
    <scope>NUCLEOTIDE SEQUENCE</scope>
    <source>
        <strain evidence="2">CGMCC 1.15493</strain>
    </source>
</reference>
<proteinExistence type="predicted"/>
<accession>A0A917DFY0</accession>
<reference evidence="2" key="1">
    <citation type="journal article" date="2014" name="Int. J. Syst. Evol. Microbiol.">
        <title>Complete genome sequence of Corynebacterium casei LMG S-19264T (=DSM 44701T), isolated from a smear-ripened cheese.</title>
        <authorList>
            <consortium name="US DOE Joint Genome Institute (JGI-PGF)"/>
            <person name="Walter F."/>
            <person name="Albersmeier A."/>
            <person name="Kalinowski J."/>
            <person name="Ruckert C."/>
        </authorList>
    </citation>
    <scope>NUCLEOTIDE SEQUENCE</scope>
    <source>
        <strain evidence="2">CGMCC 1.15493</strain>
    </source>
</reference>
<evidence type="ECO:0000313" key="2">
    <source>
        <dbReference type="EMBL" id="GGD32554.1"/>
    </source>
</evidence>
<keyword evidence="1" id="KW-0812">Transmembrane</keyword>
<dbReference type="Proteomes" id="UP000613160">
    <property type="component" value="Unassembled WGS sequence"/>
</dbReference>
<feature type="transmembrane region" description="Helical" evidence="1">
    <location>
        <begin position="121"/>
        <end position="140"/>
    </location>
</feature>
<name>A0A917DFY0_9HYPH</name>
<organism evidence="2 3">
    <name type="scientific">Aureimonas glaciei</name>
    <dbReference type="NCBI Taxonomy" id="1776957"/>
    <lineage>
        <taxon>Bacteria</taxon>
        <taxon>Pseudomonadati</taxon>
        <taxon>Pseudomonadota</taxon>
        <taxon>Alphaproteobacteria</taxon>
        <taxon>Hyphomicrobiales</taxon>
        <taxon>Aurantimonadaceae</taxon>
        <taxon>Aureimonas</taxon>
    </lineage>
</organism>
<gene>
    <name evidence="2" type="ORF">GCM10011335_39460</name>
</gene>
<dbReference type="EMBL" id="BMJJ01000010">
    <property type="protein sequence ID" value="GGD32554.1"/>
    <property type="molecule type" value="Genomic_DNA"/>
</dbReference>
<evidence type="ECO:0008006" key="4">
    <source>
        <dbReference type="Google" id="ProtNLM"/>
    </source>
</evidence>
<keyword evidence="1" id="KW-0472">Membrane</keyword>